<accession>A0ABS6W079</accession>
<organism evidence="1 2">
    <name type="scientific">Mesonia aestuariivivens</name>
    <dbReference type="NCBI Taxonomy" id="2796128"/>
    <lineage>
        <taxon>Bacteria</taxon>
        <taxon>Pseudomonadati</taxon>
        <taxon>Bacteroidota</taxon>
        <taxon>Flavobacteriia</taxon>
        <taxon>Flavobacteriales</taxon>
        <taxon>Flavobacteriaceae</taxon>
        <taxon>Mesonia</taxon>
    </lineage>
</organism>
<sequence length="189" mass="21942">MGLQISSGLLIEFKENKPEGYEYYKAELEKVNKLLLENDIEAHQETEDKELETLALGGMPFAYLHYLRRFFAYNMVHEDWTPEVFDSAAEPTDDPILEEESMMMYSHLLTHSDSAGFYIPQEFDEIIFETDETPVQGGIIGSSYRLLKELKEIASKLGVILDKNDQVTNRDAIKDDIFNNRDFWIEKEV</sequence>
<reference evidence="1 2" key="1">
    <citation type="submission" date="2021-07" db="EMBL/GenBank/DDBJ databases">
        <title>Mesonia aestuariivivens sp. nov., isolated from a tidal flat.</title>
        <authorList>
            <person name="Kim Y.-O."/>
            <person name="Yoon J.-H."/>
        </authorList>
    </citation>
    <scope>NUCLEOTIDE SEQUENCE [LARGE SCALE GENOMIC DNA]</scope>
    <source>
        <strain evidence="1 2">JHPTF-M18</strain>
    </source>
</reference>
<comment type="caution">
    <text evidence="1">The sequence shown here is derived from an EMBL/GenBank/DDBJ whole genome shotgun (WGS) entry which is preliminary data.</text>
</comment>
<dbReference type="Proteomes" id="UP000719267">
    <property type="component" value="Unassembled WGS sequence"/>
</dbReference>
<dbReference type="EMBL" id="JAHWDF010000002">
    <property type="protein sequence ID" value="MBW2960553.1"/>
    <property type="molecule type" value="Genomic_DNA"/>
</dbReference>
<proteinExistence type="predicted"/>
<name>A0ABS6W079_9FLAO</name>
<evidence type="ECO:0000313" key="1">
    <source>
        <dbReference type="EMBL" id="MBW2960553.1"/>
    </source>
</evidence>
<protein>
    <recommendedName>
        <fullName evidence="3">SMI1/KNR4 family protein</fullName>
    </recommendedName>
</protein>
<evidence type="ECO:0008006" key="3">
    <source>
        <dbReference type="Google" id="ProtNLM"/>
    </source>
</evidence>
<keyword evidence="2" id="KW-1185">Reference proteome</keyword>
<evidence type="ECO:0000313" key="2">
    <source>
        <dbReference type="Proteomes" id="UP000719267"/>
    </source>
</evidence>
<gene>
    <name evidence="1" type="ORF">KW502_01910</name>
</gene>
<dbReference type="RefSeq" id="WP_219038842.1">
    <property type="nucleotide sequence ID" value="NZ_JAHWDF010000002.1"/>
</dbReference>